<feature type="transmembrane region" description="Helical" evidence="1">
    <location>
        <begin position="38"/>
        <end position="56"/>
    </location>
</feature>
<protein>
    <submittedName>
        <fullName evidence="2">Uncharacterized protein</fullName>
    </submittedName>
</protein>
<accession>A0A6G8PUD6</accession>
<evidence type="ECO:0000313" key="2">
    <source>
        <dbReference type="EMBL" id="QIN77606.1"/>
    </source>
</evidence>
<name>A0A6G8PUD6_9ACTN</name>
<feature type="transmembrane region" description="Helical" evidence="1">
    <location>
        <begin position="297"/>
        <end position="314"/>
    </location>
</feature>
<proteinExistence type="predicted"/>
<keyword evidence="1" id="KW-0472">Membrane</keyword>
<keyword evidence="3" id="KW-1185">Reference proteome</keyword>
<dbReference type="RefSeq" id="WP_166395286.1">
    <property type="nucleotide sequence ID" value="NZ_CP045121.1"/>
</dbReference>
<feature type="transmembrane region" description="Helical" evidence="1">
    <location>
        <begin position="122"/>
        <end position="141"/>
    </location>
</feature>
<feature type="transmembrane region" description="Helical" evidence="1">
    <location>
        <begin position="6"/>
        <end position="26"/>
    </location>
</feature>
<evidence type="ECO:0000313" key="3">
    <source>
        <dbReference type="Proteomes" id="UP000502706"/>
    </source>
</evidence>
<gene>
    <name evidence="2" type="ORF">GBA65_02765</name>
</gene>
<dbReference type="KEGG" id="rmar:GBA65_02765"/>
<feature type="transmembrane region" description="Helical" evidence="1">
    <location>
        <begin position="230"/>
        <end position="249"/>
    </location>
</feature>
<sequence length="369" mass="39155">MSEILANPVVLLLLLLLASALVRRFLMGEGDSPVPSGAIVMAGGIFVIGALGRLGLPEVVGRLVVLELLVVWGFLALSYARLASKGGLSESVRQPMSALGIGTWVAGSAVLGRAILQVLPEWRLVGLALWVVAVVVWLWYLRLLPAAFRAAAGPSEGYRANGAILLSTVATQSLVVAGSALVPGGLPRPLMAALIVLGYLFYAAGLVLIARRYGLRSDWTLADDWDNTNCIIHGAMSITGLAIVASGALPPILAVLTWVWVVATFVVVEALEAVRALVRVRAYGWGEGLSVYNPTQWSRNFTYGMLYGFTLQLAGSPSAPDGWATGLQEVILSYGQYVVLALLLAEIVVFFYDRIETGQPGEAARGSAR</sequence>
<feature type="transmembrane region" description="Helical" evidence="1">
    <location>
        <begin position="255"/>
        <end position="277"/>
    </location>
</feature>
<feature type="transmembrane region" description="Helical" evidence="1">
    <location>
        <begin position="62"/>
        <end position="84"/>
    </location>
</feature>
<dbReference type="EMBL" id="CP045121">
    <property type="protein sequence ID" value="QIN77606.1"/>
    <property type="molecule type" value="Genomic_DNA"/>
</dbReference>
<keyword evidence="1" id="KW-0812">Transmembrane</keyword>
<feature type="transmembrane region" description="Helical" evidence="1">
    <location>
        <begin position="96"/>
        <end position="116"/>
    </location>
</feature>
<evidence type="ECO:0000256" key="1">
    <source>
        <dbReference type="SAM" id="Phobius"/>
    </source>
</evidence>
<dbReference type="Proteomes" id="UP000502706">
    <property type="component" value="Chromosome"/>
</dbReference>
<keyword evidence="1" id="KW-1133">Transmembrane helix</keyword>
<organism evidence="2 3">
    <name type="scientific">Rubrobacter marinus</name>
    <dbReference type="NCBI Taxonomy" id="2653852"/>
    <lineage>
        <taxon>Bacteria</taxon>
        <taxon>Bacillati</taxon>
        <taxon>Actinomycetota</taxon>
        <taxon>Rubrobacteria</taxon>
        <taxon>Rubrobacterales</taxon>
        <taxon>Rubrobacteraceae</taxon>
        <taxon>Rubrobacter</taxon>
    </lineage>
</organism>
<reference evidence="2 3" key="1">
    <citation type="submission" date="2019-10" db="EMBL/GenBank/DDBJ databases">
        <title>Rubrobacter sp nov SCSIO 52915 isolated from a deep-sea sediment in the South China Sea.</title>
        <authorList>
            <person name="Chen R.W."/>
        </authorList>
    </citation>
    <scope>NUCLEOTIDE SEQUENCE [LARGE SCALE GENOMIC DNA]</scope>
    <source>
        <strain evidence="2 3">SCSIO 52915</strain>
    </source>
</reference>
<dbReference type="AlphaFoldDB" id="A0A6G8PUD6"/>
<feature type="transmembrane region" description="Helical" evidence="1">
    <location>
        <begin position="190"/>
        <end position="209"/>
    </location>
</feature>
<feature type="transmembrane region" description="Helical" evidence="1">
    <location>
        <begin position="334"/>
        <end position="352"/>
    </location>
</feature>